<dbReference type="OrthoDB" id="1369745at2"/>
<keyword evidence="4" id="KW-1185">Reference proteome</keyword>
<reference evidence="3" key="2">
    <citation type="submission" date="2016-09" db="EMBL/GenBank/DDBJ databases">
        <authorList>
            <person name="Chen S."/>
            <person name="Walker E."/>
        </authorList>
    </citation>
    <scope>NUCLEOTIDE SEQUENCE [LARGE SCALE GENOMIC DNA]</scope>
    <source>
        <strain evidence="3">MSU</strain>
    </source>
</reference>
<dbReference type="Proteomes" id="UP000180252">
    <property type="component" value="Unassembled WGS sequence"/>
</dbReference>
<evidence type="ECO:0000313" key="2">
    <source>
        <dbReference type="EMBL" id="OXB18325.1"/>
    </source>
</evidence>
<evidence type="ECO:0000313" key="3">
    <source>
        <dbReference type="Proteomes" id="UP000180252"/>
    </source>
</evidence>
<gene>
    <name evidence="2" type="ORF">B0A71_15510</name>
    <name evidence="1" type="ORF">BHE19_07485</name>
</gene>
<dbReference type="Proteomes" id="UP000198319">
    <property type="component" value="Unassembled WGS sequence"/>
</dbReference>
<dbReference type="AlphaFoldDB" id="A0A1S1J938"/>
<protein>
    <submittedName>
        <fullName evidence="1">Uncharacterized protein</fullName>
    </submittedName>
</protein>
<comment type="caution">
    <text evidence="1">The sequence shown here is derived from an EMBL/GenBank/DDBJ whole genome shotgun (WGS) entry which is preliminary data.</text>
</comment>
<evidence type="ECO:0000313" key="4">
    <source>
        <dbReference type="Proteomes" id="UP000198319"/>
    </source>
</evidence>
<evidence type="ECO:0000313" key="1">
    <source>
        <dbReference type="EMBL" id="OHT45666.1"/>
    </source>
</evidence>
<proteinExistence type="predicted"/>
<reference evidence="2 4" key="3">
    <citation type="submission" date="2016-11" db="EMBL/GenBank/DDBJ databases">
        <title>Whole genomes of Flavobacteriaceae.</title>
        <authorList>
            <person name="Stine C."/>
            <person name="Li C."/>
            <person name="Tadesse D."/>
        </authorList>
    </citation>
    <scope>NUCLEOTIDE SEQUENCE [LARGE SCALE GENOMIC DNA]</scope>
    <source>
        <strain evidence="2 4">ATCC BAA-2541</strain>
    </source>
</reference>
<reference evidence="1" key="1">
    <citation type="submission" date="2016-09" db="EMBL/GenBank/DDBJ databases">
        <authorList>
            <person name="Capua I."/>
            <person name="De Benedictis P."/>
            <person name="Joannis T."/>
            <person name="Lombin L.H."/>
            <person name="Cattoli G."/>
        </authorList>
    </citation>
    <scope>NUCLEOTIDE SEQUENCE [LARGE SCALE GENOMIC DNA]</scope>
    <source>
        <strain evidence="1">MSU</strain>
    </source>
</reference>
<sequence>MKNIKILLILFYFCSCSTNTFPKFDYNKSDNPWIDAYKDNVFFSCLKESYKNDSIFKLIEKKDVLNPYDGLSLEDLEKTRCLGINLSTNIPKPILCDNCKEGNNYYMANCLHYYISKELDSIAKKAYKNFLKFEKDNSKN</sequence>
<name>A0A1S1J938_9FLAO</name>
<dbReference type="STRING" id="1278819.BHE19_07485"/>
<accession>A0A1S1J938</accession>
<dbReference type="RefSeq" id="WP_070906945.1">
    <property type="nucleotide sequence ID" value="NZ_MIKE01000022.1"/>
</dbReference>
<organism evidence="1 3">
    <name type="scientific">Flavobacterium tructae</name>
    <dbReference type="NCBI Taxonomy" id="1114873"/>
    <lineage>
        <taxon>Bacteria</taxon>
        <taxon>Pseudomonadati</taxon>
        <taxon>Bacteroidota</taxon>
        <taxon>Flavobacteriia</taxon>
        <taxon>Flavobacteriales</taxon>
        <taxon>Flavobacteriaceae</taxon>
        <taxon>Flavobacterium</taxon>
    </lineage>
</organism>
<dbReference type="EMBL" id="MUHG01000023">
    <property type="protein sequence ID" value="OXB18325.1"/>
    <property type="molecule type" value="Genomic_DNA"/>
</dbReference>
<dbReference type="EMBL" id="MIKE01000022">
    <property type="protein sequence ID" value="OHT45666.1"/>
    <property type="molecule type" value="Genomic_DNA"/>
</dbReference>